<accession>A0A2Z7CHB7</accession>
<keyword evidence="2" id="KW-1185">Reference proteome</keyword>
<organism evidence="1 2">
    <name type="scientific">Dorcoceras hygrometricum</name>
    <dbReference type="NCBI Taxonomy" id="472368"/>
    <lineage>
        <taxon>Eukaryota</taxon>
        <taxon>Viridiplantae</taxon>
        <taxon>Streptophyta</taxon>
        <taxon>Embryophyta</taxon>
        <taxon>Tracheophyta</taxon>
        <taxon>Spermatophyta</taxon>
        <taxon>Magnoliopsida</taxon>
        <taxon>eudicotyledons</taxon>
        <taxon>Gunneridae</taxon>
        <taxon>Pentapetalae</taxon>
        <taxon>asterids</taxon>
        <taxon>lamiids</taxon>
        <taxon>Lamiales</taxon>
        <taxon>Gesneriaceae</taxon>
        <taxon>Didymocarpoideae</taxon>
        <taxon>Trichosporeae</taxon>
        <taxon>Loxocarpinae</taxon>
        <taxon>Dorcoceras</taxon>
    </lineage>
</organism>
<protein>
    <submittedName>
        <fullName evidence="1">Uncharacterized protein</fullName>
    </submittedName>
</protein>
<reference evidence="1 2" key="1">
    <citation type="journal article" date="2015" name="Proc. Natl. Acad. Sci. U.S.A.">
        <title>The resurrection genome of Boea hygrometrica: A blueprint for survival of dehydration.</title>
        <authorList>
            <person name="Xiao L."/>
            <person name="Yang G."/>
            <person name="Zhang L."/>
            <person name="Yang X."/>
            <person name="Zhao S."/>
            <person name="Ji Z."/>
            <person name="Zhou Q."/>
            <person name="Hu M."/>
            <person name="Wang Y."/>
            <person name="Chen M."/>
            <person name="Xu Y."/>
            <person name="Jin H."/>
            <person name="Xiao X."/>
            <person name="Hu G."/>
            <person name="Bao F."/>
            <person name="Hu Y."/>
            <person name="Wan P."/>
            <person name="Li L."/>
            <person name="Deng X."/>
            <person name="Kuang T."/>
            <person name="Xiang C."/>
            <person name="Zhu J.K."/>
            <person name="Oliver M.J."/>
            <person name="He Y."/>
        </authorList>
    </citation>
    <scope>NUCLEOTIDE SEQUENCE [LARGE SCALE GENOMIC DNA]</scope>
    <source>
        <strain evidence="2">cv. XS01</strain>
    </source>
</reference>
<evidence type="ECO:0000313" key="1">
    <source>
        <dbReference type="EMBL" id="KZV44029.1"/>
    </source>
</evidence>
<name>A0A2Z7CHB7_9LAMI</name>
<sequence length="63" mass="7275">MGSRDVLGALSNYEVWGRKTFREPYKITRFGNRETSRLALPKLISCMDQLSTGELYRPSTMVF</sequence>
<gene>
    <name evidence="1" type="ORF">F511_05312</name>
</gene>
<dbReference type="AlphaFoldDB" id="A0A2Z7CHB7"/>
<proteinExistence type="predicted"/>
<dbReference type="Proteomes" id="UP000250235">
    <property type="component" value="Unassembled WGS sequence"/>
</dbReference>
<evidence type="ECO:0000313" key="2">
    <source>
        <dbReference type="Proteomes" id="UP000250235"/>
    </source>
</evidence>
<dbReference type="EMBL" id="KQ997545">
    <property type="protein sequence ID" value="KZV44029.1"/>
    <property type="molecule type" value="Genomic_DNA"/>
</dbReference>